<gene>
    <name evidence="1" type="ORF">F5148DRAFT_735539</name>
</gene>
<accession>A0ACC0UDL2</accession>
<dbReference type="EMBL" id="JAGFNK010000060">
    <property type="protein sequence ID" value="KAI9509601.1"/>
    <property type="molecule type" value="Genomic_DNA"/>
</dbReference>
<organism evidence="1 2">
    <name type="scientific">Russula earlei</name>
    <dbReference type="NCBI Taxonomy" id="71964"/>
    <lineage>
        <taxon>Eukaryota</taxon>
        <taxon>Fungi</taxon>
        <taxon>Dikarya</taxon>
        <taxon>Basidiomycota</taxon>
        <taxon>Agaricomycotina</taxon>
        <taxon>Agaricomycetes</taxon>
        <taxon>Russulales</taxon>
        <taxon>Russulaceae</taxon>
        <taxon>Russula</taxon>
    </lineage>
</organism>
<protein>
    <submittedName>
        <fullName evidence="1">Uncharacterized protein</fullName>
    </submittedName>
</protein>
<comment type="caution">
    <text evidence="1">The sequence shown here is derived from an EMBL/GenBank/DDBJ whole genome shotgun (WGS) entry which is preliminary data.</text>
</comment>
<reference evidence="1" key="1">
    <citation type="submission" date="2021-03" db="EMBL/GenBank/DDBJ databases">
        <title>Evolutionary priming and transition to the ectomycorrhizal habit in an iconic lineage of mushroom-forming fungi: is preadaptation a requirement?</title>
        <authorList>
            <consortium name="DOE Joint Genome Institute"/>
            <person name="Looney B.P."/>
            <person name="Miyauchi S."/>
            <person name="Morin E."/>
            <person name="Drula E."/>
            <person name="Courty P.E."/>
            <person name="Chicoki N."/>
            <person name="Fauchery L."/>
            <person name="Kohler A."/>
            <person name="Kuo A."/>
            <person name="LaButti K."/>
            <person name="Pangilinan J."/>
            <person name="Lipzen A."/>
            <person name="Riley R."/>
            <person name="Andreopoulos W."/>
            <person name="He G."/>
            <person name="Johnson J."/>
            <person name="Barry K.W."/>
            <person name="Grigoriev I.V."/>
            <person name="Nagy L."/>
            <person name="Hibbett D."/>
            <person name="Henrissat B."/>
            <person name="Matheny P.B."/>
            <person name="Labbe J."/>
            <person name="Martin A.F."/>
        </authorList>
    </citation>
    <scope>NUCLEOTIDE SEQUENCE</scope>
    <source>
        <strain evidence="1">BPL698</strain>
    </source>
</reference>
<evidence type="ECO:0000313" key="1">
    <source>
        <dbReference type="EMBL" id="KAI9509601.1"/>
    </source>
</evidence>
<dbReference type="Proteomes" id="UP001207468">
    <property type="component" value="Unassembled WGS sequence"/>
</dbReference>
<evidence type="ECO:0000313" key="2">
    <source>
        <dbReference type="Proteomes" id="UP001207468"/>
    </source>
</evidence>
<sequence>MAPRKKRYRHTVSKYFPLTTIDTLPDDILLEVFDRYRLVSAGDWSRLQGWYKLAHTCRRWRRLVFASSLRLSLQLRCTFGTPVVDMISHFLPYPLVLDYGPRLLKTWTTEDEHGLLFALQLLSRVKEIMLSASLSTLTEMTAVMVEAAPMLEHLTLHSQSTELVLPKSFLNGNAPQLRHLILTGVSLAGLSPLLSSSTSLVSLVLERVPSRAYFSPDSLIALIRSMPHLHTLSIGFLFTIPRPGFGSERLFASGPMIRVTLPALTQLIYRGVSAYIEALLARIQTPLIQDIDITLFNQLTLRVPSICRFIRDLETFRPTRARIHFAETSAHLVMSLSQPSESPDVSLSVSCPRLDFQVSAMAQICSCLSGADTVAVLLPPVIEELTLGFHQGSPPEEWHDEVDPALWRALFAQFWQARSLRIHVALVGDFERALRRLRQEATDEGPTEPVGIGEGLDLELLLPKLRTLVLLHGDDDDALASASKVLGAFIDERNRAGLPINVVTQDLSPLSWRPRSTALLVSGTGHSFQ</sequence>
<proteinExistence type="predicted"/>
<keyword evidence="2" id="KW-1185">Reference proteome</keyword>
<name>A0ACC0UDL2_9AGAM</name>